<name>A0A078JPU3_BRANA</name>
<dbReference type="PaxDb" id="3708-A0A078JPU3"/>
<keyword evidence="3" id="KW-1185">Reference proteome</keyword>
<dbReference type="InterPro" id="IPR027417">
    <property type="entry name" value="P-loop_NTPase"/>
</dbReference>
<dbReference type="Proteomes" id="UP000028999">
    <property type="component" value="Unassembled WGS sequence"/>
</dbReference>
<dbReference type="GO" id="GO:0005525">
    <property type="term" value="F:GTP binding"/>
    <property type="evidence" value="ECO:0007669"/>
    <property type="project" value="InterPro"/>
</dbReference>
<dbReference type="PANTHER" id="PTHR42714:SF2">
    <property type="entry name" value="TRNA MODIFICATION GTPASE GTPBP3, MITOCHONDRIAL"/>
    <property type="match status" value="1"/>
</dbReference>
<organism evidence="2 3">
    <name type="scientific">Brassica napus</name>
    <name type="common">Rape</name>
    <dbReference type="NCBI Taxonomy" id="3708"/>
    <lineage>
        <taxon>Eukaryota</taxon>
        <taxon>Viridiplantae</taxon>
        <taxon>Streptophyta</taxon>
        <taxon>Embryophyta</taxon>
        <taxon>Tracheophyta</taxon>
        <taxon>Spermatophyta</taxon>
        <taxon>Magnoliopsida</taxon>
        <taxon>eudicotyledons</taxon>
        <taxon>Gunneridae</taxon>
        <taxon>Pentapetalae</taxon>
        <taxon>rosids</taxon>
        <taxon>malvids</taxon>
        <taxon>Brassicales</taxon>
        <taxon>Brassicaceae</taxon>
        <taxon>Brassiceae</taxon>
        <taxon>Brassica</taxon>
    </lineage>
</organism>
<protein>
    <submittedName>
        <fullName evidence="2">BnaCnng64370D protein</fullName>
    </submittedName>
</protein>
<dbReference type="Gene3D" id="3.40.50.300">
    <property type="entry name" value="P-loop containing nucleotide triphosphate hydrolases"/>
    <property type="match status" value="1"/>
</dbReference>
<evidence type="ECO:0000259" key="1">
    <source>
        <dbReference type="Pfam" id="PF01926"/>
    </source>
</evidence>
<sequence>PRFLETFRELHLLNAWIKVERTIEVAGTTRDVVEANVTLRGVPVTLLDIAGIRETSDTDDSEEVILHFCKVFIGK</sequence>
<evidence type="ECO:0000313" key="3">
    <source>
        <dbReference type="Proteomes" id="UP000028999"/>
    </source>
</evidence>
<feature type="domain" description="G" evidence="1">
    <location>
        <begin position="12"/>
        <end position="57"/>
    </location>
</feature>
<dbReference type="PANTHER" id="PTHR42714">
    <property type="entry name" value="TRNA MODIFICATION GTPASE GTPBP3"/>
    <property type="match status" value="1"/>
</dbReference>
<evidence type="ECO:0000313" key="2">
    <source>
        <dbReference type="EMBL" id="CDY69598.1"/>
    </source>
</evidence>
<gene>
    <name evidence="2" type="primary">BnaCnng64370D</name>
    <name evidence="2" type="ORF">GSBRNA2T00089203001</name>
</gene>
<dbReference type="InterPro" id="IPR006073">
    <property type="entry name" value="GTP-bd"/>
</dbReference>
<dbReference type="Pfam" id="PF01926">
    <property type="entry name" value="MMR_HSR1"/>
    <property type="match status" value="1"/>
</dbReference>
<proteinExistence type="predicted"/>
<reference evidence="2 3" key="1">
    <citation type="journal article" date="2014" name="Science">
        <title>Plant genetics. Early allopolyploid evolution in the post-Neolithic Brassica napus oilseed genome.</title>
        <authorList>
            <person name="Chalhoub B."/>
            <person name="Denoeud F."/>
            <person name="Liu S."/>
            <person name="Parkin I.A."/>
            <person name="Tang H."/>
            <person name="Wang X."/>
            <person name="Chiquet J."/>
            <person name="Belcram H."/>
            <person name="Tong C."/>
            <person name="Samans B."/>
            <person name="Correa M."/>
            <person name="Da Silva C."/>
            <person name="Just J."/>
            <person name="Falentin C."/>
            <person name="Koh C.S."/>
            <person name="Le Clainche I."/>
            <person name="Bernard M."/>
            <person name="Bento P."/>
            <person name="Noel B."/>
            <person name="Labadie K."/>
            <person name="Alberti A."/>
            <person name="Charles M."/>
            <person name="Arnaud D."/>
            <person name="Guo H."/>
            <person name="Daviaud C."/>
            <person name="Alamery S."/>
            <person name="Jabbari K."/>
            <person name="Zhao M."/>
            <person name="Edger P.P."/>
            <person name="Chelaifa H."/>
            <person name="Tack D."/>
            <person name="Lassalle G."/>
            <person name="Mestiri I."/>
            <person name="Schnel N."/>
            <person name="Le Paslier M.C."/>
            <person name="Fan G."/>
            <person name="Renault V."/>
            <person name="Bayer P.E."/>
            <person name="Golicz A.A."/>
            <person name="Manoli S."/>
            <person name="Lee T.H."/>
            <person name="Thi V.H."/>
            <person name="Chalabi S."/>
            <person name="Hu Q."/>
            <person name="Fan C."/>
            <person name="Tollenaere R."/>
            <person name="Lu Y."/>
            <person name="Battail C."/>
            <person name="Shen J."/>
            <person name="Sidebottom C.H."/>
            <person name="Wang X."/>
            <person name="Canaguier A."/>
            <person name="Chauveau A."/>
            <person name="Berard A."/>
            <person name="Deniot G."/>
            <person name="Guan M."/>
            <person name="Liu Z."/>
            <person name="Sun F."/>
            <person name="Lim Y.P."/>
            <person name="Lyons E."/>
            <person name="Town C.D."/>
            <person name="Bancroft I."/>
            <person name="Wang X."/>
            <person name="Meng J."/>
            <person name="Ma J."/>
            <person name="Pires J.C."/>
            <person name="King G.J."/>
            <person name="Brunel D."/>
            <person name="Delourme R."/>
            <person name="Renard M."/>
            <person name="Aury J.M."/>
            <person name="Adams K.L."/>
            <person name="Batley J."/>
            <person name="Snowdon R.J."/>
            <person name="Tost J."/>
            <person name="Edwards D."/>
            <person name="Zhou Y."/>
            <person name="Hua W."/>
            <person name="Sharpe A.G."/>
            <person name="Paterson A.H."/>
            <person name="Guan C."/>
            <person name="Wincker P."/>
        </authorList>
    </citation>
    <scope>NUCLEOTIDE SEQUENCE [LARGE SCALE GENOMIC DNA]</scope>
    <source>
        <strain evidence="3">cv. Darmor-bzh</strain>
    </source>
</reference>
<dbReference type="EMBL" id="LK039816">
    <property type="protein sequence ID" value="CDY69598.1"/>
    <property type="molecule type" value="Genomic_DNA"/>
</dbReference>
<feature type="non-terminal residue" evidence="2">
    <location>
        <position position="1"/>
    </location>
</feature>
<dbReference type="AlphaFoldDB" id="A0A078JPU3"/>
<dbReference type="STRING" id="3708.A0A078JPU3"/>
<accession>A0A078JPU3</accession>
<dbReference type="Gramene" id="CDY69598">
    <property type="protein sequence ID" value="CDY69598"/>
    <property type="gene ID" value="GSBRNA2T00089203001"/>
</dbReference>
<dbReference type="SUPFAM" id="SSF52540">
    <property type="entry name" value="P-loop containing nucleoside triphosphate hydrolases"/>
    <property type="match status" value="1"/>
</dbReference>